<dbReference type="Gene3D" id="1.10.1200.10">
    <property type="entry name" value="ACP-like"/>
    <property type="match status" value="1"/>
</dbReference>
<reference evidence="13" key="2">
    <citation type="submission" date="2025-09" db="UniProtKB">
        <authorList>
            <consortium name="Ensembl"/>
        </authorList>
    </citation>
    <scope>IDENTIFICATION</scope>
</reference>
<evidence type="ECO:0000256" key="1">
    <source>
        <dbReference type="ARBA" id="ARBA00007995"/>
    </source>
</evidence>
<dbReference type="InterPro" id="IPR037022">
    <property type="entry name" value="Formyl_trans_C_sf"/>
</dbReference>
<evidence type="ECO:0000313" key="14">
    <source>
        <dbReference type="Proteomes" id="UP000694402"/>
    </source>
</evidence>
<dbReference type="CDD" id="cd08703">
    <property type="entry name" value="FDH_Hydrolase_C"/>
    <property type="match status" value="1"/>
</dbReference>
<evidence type="ECO:0000256" key="4">
    <source>
        <dbReference type="ARBA" id="ARBA00022450"/>
    </source>
</evidence>
<dbReference type="PANTHER" id="PTHR11699">
    <property type="entry name" value="ALDEHYDE DEHYDROGENASE-RELATED"/>
    <property type="match status" value="1"/>
</dbReference>
<dbReference type="Pfam" id="PF02911">
    <property type="entry name" value="Formyl_trans_C"/>
    <property type="match status" value="1"/>
</dbReference>
<dbReference type="InterPro" id="IPR001555">
    <property type="entry name" value="GART_AS"/>
</dbReference>
<dbReference type="InterPro" id="IPR002376">
    <property type="entry name" value="Formyl_transf_N"/>
</dbReference>
<dbReference type="SUPFAM" id="SSF53328">
    <property type="entry name" value="Formyltransferase"/>
    <property type="match status" value="1"/>
</dbReference>
<comment type="similarity">
    <text evidence="11">Belongs to the aldehyde dehydrogenase family.</text>
</comment>
<feature type="domain" description="Carrier" evidence="12">
    <location>
        <begin position="259"/>
        <end position="336"/>
    </location>
</feature>
<dbReference type="InterPro" id="IPR029510">
    <property type="entry name" value="Ald_DH_CS_GLU"/>
</dbReference>
<dbReference type="Pfam" id="PF00550">
    <property type="entry name" value="PP-binding"/>
    <property type="match status" value="1"/>
</dbReference>
<dbReference type="Gene3D" id="3.40.50.170">
    <property type="entry name" value="Formyl transferase, N-terminal domain"/>
    <property type="match status" value="1"/>
</dbReference>
<comment type="catalytic activity">
    <reaction evidence="9">
        <text>(6R)-10-formyltetrahydrofolate + NADP(+) + H2O = (6S)-5,6,7,8-tetrahydrofolate + CO2 + NADPH + H(+)</text>
        <dbReference type="Rhea" id="RHEA:10180"/>
        <dbReference type="ChEBI" id="CHEBI:15377"/>
        <dbReference type="ChEBI" id="CHEBI:15378"/>
        <dbReference type="ChEBI" id="CHEBI:16526"/>
        <dbReference type="ChEBI" id="CHEBI:57453"/>
        <dbReference type="ChEBI" id="CHEBI:57783"/>
        <dbReference type="ChEBI" id="CHEBI:58349"/>
        <dbReference type="ChEBI" id="CHEBI:195366"/>
        <dbReference type="EC" id="1.5.1.6"/>
    </reaction>
    <physiologicalReaction direction="left-to-right" evidence="9">
        <dbReference type="Rhea" id="RHEA:10181"/>
    </physiologicalReaction>
</comment>
<evidence type="ECO:0000256" key="2">
    <source>
        <dbReference type="ARBA" id="ARBA00010978"/>
    </source>
</evidence>
<dbReference type="Gene3D" id="3.40.309.10">
    <property type="entry name" value="Aldehyde Dehydrogenase, Chain A, domain 2"/>
    <property type="match status" value="1"/>
</dbReference>
<dbReference type="PROSITE" id="PS50075">
    <property type="entry name" value="CARRIER"/>
    <property type="match status" value="1"/>
</dbReference>
<evidence type="ECO:0000256" key="7">
    <source>
        <dbReference type="ARBA" id="ARBA00022857"/>
    </source>
</evidence>
<evidence type="ECO:0000256" key="6">
    <source>
        <dbReference type="ARBA" id="ARBA00022563"/>
    </source>
</evidence>
<dbReference type="Gene3D" id="3.40.605.10">
    <property type="entry name" value="Aldehyde Dehydrogenase, Chain A, domain 1"/>
    <property type="match status" value="1"/>
</dbReference>
<dbReference type="Proteomes" id="UP000694402">
    <property type="component" value="Unassembled WGS sequence"/>
</dbReference>
<comment type="similarity">
    <text evidence="2">In the N-terminal section; belongs to the GART family.</text>
</comment>
<dbReference type="SUPFAM" id="SSF50486">
    <property type="entry name" value="FMT C-terminal domain-like"/>
    <property type="match status" value="1"/>
</dbReference>
<name>A0A8C8F7U6_ONCTS</name>
<comment type="similarity">
    <text evidence="1">In the C-terminal section; belongs to the aldehyde dehydrogenase family. ALDH1L subfamily.</text>
</comment>
<keyword evidence="4" id="KW-0596">Phosphopantetheine</keyword>
<dbReference type="FunFam" id="1.10.1200.10:FF:000002">
    <property type="entry name" value="10-formyltetrahydrofolate dehydrogenase"/>
    <property type="match status" value="1"/>
</dbReference>
<evidence type="ECO:0000256" key="8">
    <source>
        <dbReference type="ARBA" id="ARBA00023002"/>
    </source>
</evidence>
<dbReference type="PROSITE" id="PS00373">
    <property type="entry name" value="GART"/>
    <property type="match status" value="1"/>
</dbReference>
<keyword evidence="14" id="KW-1185">Reference proteome</keyword>
<dbReference type="AlphaFoldDB" id="A0A8C8F7U6"/>
<dbReference type="Ensembl" id="ENSOTST00005033340.2">
    <property type="protein sequence ID" value="ENSOTSP00005030785.2"/>
    <property type="gene ID" value="ENSOTSG00005009831.2"/>
</dbReference>
<dbReference type="InterPro" id="IPR011034">
    <property type="entry name" value="Formyl_transferase-like_C_sf"/>
</dbReference>
<evidence type="ECO:0000256" key="11">
    <source>
        <dbReference type="RuleBase" id="RU003345"/>
    </source>
</evidence>
<feature type="active site" evidence="10">
    <location>
        <position position="586"/>
    </location>
</feature>
<keyword evidence="8 11" id="KW-0560">Oxidoreductase</keyword>
<dbReference type="GO" id="GO:0009258">
    <property type="term" value="P:10-formyltetrahydrofolate catabolic process"/>
    <property type="evidence" value="ECO:0007669"/>
    <property type="project" value="UniProtKB-ARBA"/>
</dbReference>
<accession>A0A8C8F7U6</accession>
<keyword evidence="7" id="KW-0521">NADP</keyword>
<evidence type="ECO:0000256" key="9">
    <source>
        <dbReference type="ARBA" id="ARBA00048239"/>
    </source>
</evidence>
<dbReference type="InterPro" id="IPR016162">
    <property type="entry name" value="Ald_DH_N"/>
</dbReference>
<evidence type="ECO:0000259" key="12">
    <source>
        <dbReference type="PROSITE" id="PS50075"/>
    </source>
</evidence>
<dbReference type="SUPFAM" id="SSF53720">
    <property type="entry name" value="ALDH-like"/>
    <property type="match status" value="1"/>
</dbReference>
<dbReference type="FunFam" id="3.40.605.10:FF:000050">
    <property type="entry name" value="Aldehyde dehydrogenase, mitochondrial"/>
    <property type="match status" value="1"/>
</dbReference>
<dbReference type="PROSITE" id="PS00687">
    <property type="entry name" value="ALDEHYDE_DEHYDR_GLU"/>
    <property type="match status" value="1"/>
</dbReference>
<evidence type="ECO:0000313" key="13">
    <source>
        <dbReference type="Ensembl" id="ENSOTSP00005030785.2"/>
    </source>
</evidence>
<dbReference type="InterPro" id="IPR036736">
    <property type="entry name" value="ACP-like_sf"/>
</dbReference>
<evidence type="ECO:0000256" key="10">
    <source>
        <dbReference type="PROSITE-ProRule" id="PRU10007"/>
    </source>
</evidence>
<dbReference type="InterPro" id="IPR036477">
    <property type="entry name" value="Formyl_transf_N_sf"/>
</dbReference>
<organism evidence="13 14">
    <name type="scientific">Oncorhynchus tshawytscha</name>
    <name type="common">Chinook salmon</name>
    <name type="synonym">Salmo tshawytscha</name>
    <dbReference type="NCBI Taxonomy" id="74940"/>
    <lineage>
        <taxon>Eukaryota</taxon>
        <taxon>Metazoa</taxon>
        <taxon>Chordata</taxon>
        <taxon>Craniata</taxon>
        <taxon>Vertebrata</taxon>
        <taxon>Euteleostomi</taxon>
        <taxon>Actinopterygii</taxon>
        <taxon>Neopterygii</taxon>
        <taxon>Teleostei</taxon>
        <taxon>Protacanthopterygii</taxon>
        <taxon>Salmoniformes</taxon>
        <taxon>Salmonidae</taxon>
        <taxon>Salmoninae</taxon>
        <taxon>Oncorhynchus</taxon>
    </lineage>
</organism>
<dbReference type="GO" id="GO:0006730">
    <property type="term" value="P:one-carbon metabolic process"/>
    <property type="evidence" value="ECO:0007669"/>
    <property type="project" value="UniProtKB-KW"/>
</dbReference>
<dbReference type="InterPro" id="IPR009081">
    <property type="entry name" value="PP-bd_ACP"/>
</dbReference>
<dbReference type="InterPro" id="IPR016160">
    <property type="entry name" value="Ald_DH_CS_CYS"/>
</dbReference>
<dbReference type="InterPro" id="IPR016161">
    <property type="entry name" value="Ald_DH/histidinol_DH"/>
</dbReference>
<dbReference type="InterPro" id="IPR016163">
    <property type="entry name" value="Ald_DH_C"/>
</dbReference>
<gene>
    <name evidence="13" type="primary">ALDH1L2</name>
</gene>
<sequence>EGYRGKLCNYYQNKLRLALIGQSLFGQEVYTNLRKQGHKVVGVFTVPDRDGKADPLGFDLNLIQSNSKTLIQGDKKAGFSIFWADDGLDTGPILLQRECPVEPNDTVDSLYNRFLFPEGIKAMVESVQLIADGKATRVPQTEEGASYEGIQKKSNSKVNLAQPAEAIHNWIRGHDKVPGAWTVIDGQTVTLYGSSMLGESVPAGQPLEIEGASQAGVVTKNGLVLYGSDSKALMVKNLQYEDGKMISAAKYFSSGDTARVELTDDEKKIDIWKGILSNVAAIEETTDFFKSGAASMDVVRLVEEIKQKCAGLQLQNEDVYMATTFQDFIQMFVRRLRGEDQEEEMVIDYATKDVNNMTVKMPWQCFINGKFEDAENGKTADTINPADGSVICKVAYASVGDVDQAVAAAKEAFEVGPWGRMDPRDRGTLLYKLADLMEEHQEELATIESIDSGAVYTLALKTHVGMSIQTFRYFAGWCDKIQVQIHLVCAIVIPWNYPLMMLAWKSAACLAAGNTLVLKPAQVRTHTPAHVTTDSVIDFIPAGGMVGQRMSDHPDIRKLGFTGSTPIGKQIMKSCALSNLKKVSLELGGKSPLIIFSDCDMDKAVRMGMSAVFFNKGENCIAAGRLFVEESIHDEYIRRVVEEIKKMKVGDPLHRSTDHGPQNHKAHMDKLVEYCEVGVKEGATLVYGGKQVDRPGFFMEPTLFTDVEDHMFIAKEESFGPIMVVSKFKDGDIDGVLSRANDTEFGLASGVFTRDINKAMYVSERLDAGTVFVNTYNKTDVASPFGGFKQSGFGKDLGESGVNHVII</sequence>
<dbReference type="PROSITE" id="PS00070">
    <property type="entry name" value="ALDEHYDE_DEHYDR_CYS"/>
    <property type="match status" value="1"/>
</dbReference>
<dbReference type="InterPro" id="IPR015590">
    <property type="entry name" value="Aldehyde_DH_dom"/>
</dbReference>
<dbReference type="InterPro" id="IPR005793">
    <property type="entry name" value="Formyl_trans_C"/>
</dbReference>
<dbReference type="GeneTree" id="ENSGT00940000158018"/>
<keyword evidence="6" id="KW-0554">One-carbon metabolism</keyword>
<reference evidence="13" key="1">
    <citation type="submission" date="2025-08" db="UniProtKB">
        <authorList>
            <consortium name="Ensembl"/>
        </authorList>
    </citation>
    <scope>IDENTIFICATION</scope>
</reference>
<proteinExistence type="inferred from homology"/>
<keyword evidence="5" id="KW-0597">Phosphoprotein</keyword>
<evidence type="ECO:0000256" key="5">
    <source>
        <dbReference type="ARBA" id="ARBA00022553"/>
    </source>
</evidence>
<dbReference type="EC" id="1.5.1.6" evidence="3"/>
<dbReference type="GO" id="GO:0016620">
    <property type="term" value="F:oxidoreductase activity, acting on the aldehyde or oxo group of donors, NAD or NADP as acceptor"/>
    <property type="evidence" value="ECO:0007669"/>
    <property type="project" value="InterPro"/>
</dbReference>
<dbReference type="FunFam" id="3.10.25.10:FF:000002">
    <property type="entry name" value="10-formyltetrahydrofolate dehydrogenase"/>
    <property type="match status" value="1"/>
</dbReference>
<protein>
    <recommendedName>
        <fullName evidence="3">formyltetrahydrofolate dehydrogenase</fullName>
        <ecNumber evidence="3">1.5.1.6</ecNumber>
    </recommendedName>
</protein>
<dbReference type="GO" id="GO:0016155">
    <property type="term" value="F:formyltetrahydrofolate dehydrogenase activity"/>
    <property type="evidence" value="ECO:0007669"/>
    <property type="project" value="UniProtKB-EC"/>
</dbReference>
<dbReference type="Gene3D" id="3.10.25.10">
    <property type="entry name" value="Formyl transferase, C-terminal domain"/>
    <property type="match status" value="1"/>
</dbReference>
<dbReference type="FunFam" id="3.40.309.10:FF:000008">
    <property type="entry name" value="Cytosolic 10-formyltetrahydrofolate dehydrogenase"/>
    <property type="match status" value="1"/>
</dbReference>
<dbReference type="Pfam" id="PF00171">
    <property type="entry name" value="Aldedh"/>
    <property type="match status" value="1"/>
</dbReference>
<evidence type="ECO:0000256" key="3">
    <source>
        <dbReference type="ARBA" id="ARBA00012858"/>
    </source>
</evidence>
<dbReference type="Pfam" id="PF00551">
    <property type="entry name" value="Formyl_trans_N"/>
    <property type="match status" value="1"/>
</dbReference>